<feature type="transmembrane region" description="Helical" evidence="13">
    <location>
        <begin position="816"/>
        <end position="837"/>
    </location>
</feature>
<evidence type="ECO:0000256" key="3">
    <source>
        <dbReference type="ARBA" id="ARBA00022679"/>
    </source>
</evidence>
<protein>
    <submittedName>
        <fullName evidence="15">Cellulose synthase-like protein D3</fullName>
    </submittedName>
</protein>
<organism evidence="15">
    <name type="scientific">Sesamum latifolium</name>
    <dbReference type="NCBI Taxonomy" id="2727402"/>
    <lineage>
        <taxon>Eukaryota</taxon>
        <taxon>Viridiplantae</taxon>
        <taxon>Streptophyta</taxon>
        <taxon>Embryophyta</taxon>
        <taxon>Tracheophyta</taxon>
        <taxon>Spermatophyta</taxon>
        <taxon>Magnoliopsida</taxon>
        <taxon>eudicotyledons</taxon>
        <taxon>Gunneridae</taxon>
        <taxon>Pentapetalae</taxon>
        <taxon>asterids</taxon>
        <taxon>lamiids</taxon>
        <taxon>Lamiales</taxon>
        <taxon>Pedaliaceae</taxon>
        <taxon>Sesamum</taxon>
    </lineage>
</organism>
<keyword evidence="6" id="KW-0333">Golgi apparatus</keyword>
<dbReference type="GO" id="GO:0000139">
    <property type="term" value="C:Golgi membrane"/>
    <property type="evidence" value="ECO:0007669"/>
    <property type="project" value="UniProtKB-SubCell"/>
</dbReference>
<dbReference type="Gene3D" id="3.30.40.10">
    <property type="entry name" value="Zinc/RING finger domain, C3HC4 (zinc finger)"/>
    <property type="match status" value="1"/>
</dbReference>
<evidence type="ECO:0000256" key="12">
    <source>
        <dbReference type="PIRSR" id="PIRSR605150-3"/>
    </source>
</evidence>
<dbReference type="GO" id="GO:0071555">
    <property type="term" value="P:cell wall organization"/>
    <property type="evidence" value="ECO:0007669"/>
    <property type="project" value="UniProtKB-KW"/>
</dbReference>
<proteinExistence type="inferred from homology"/>
<evidence type="ECO:0000256" key="7">
    <source>
        <dbReference type="ARBA" id="ARBA00023136"/>
    </source>
</evidence>
<evidence type="ECO:0000256" key="10">
    <source>
        <dbReference type="PIRSR" id="PIRSR605150-1"/>
    </source>
</evidence>
<comment type="caution">
    <text evidence="15">The sequence shown here is derived from an EMBL/GenBank/DDBJ whole genome shotgun (WGS) entry which is preliminary data.</text>
</comment>
<evidence type="ECO:0000313" key="15">
    <source>
        <dbReference type="EMBL" id="KAL0400461.1"/>
    </source>
</evidence>
<evidence type="ECO:0000256" key="9">
    <source>
        <dbReference type="ARBA" id="ARBA00061286"/>
    </source>
</evidence>
<feature type="active site" evidence="10">
    <location>
        <position position="1348"/>
    </location>
</feature>
<feature type="binding site" evidence="11">
    <location>
        <position position="912"/>
    </location>
    <ligand>
        <name>UDP-alpha-D-glucose</name>
        <dbReference type="ChEBI" id="CHEBI:58885"/>
    </ligand>
</feature>
<evidence type="ECO:0000256" key="5">
    <source>
        <dbReference type="ARBA" id="ARBA00022989"/>
    </source>
</evidence>
<evidence type="ECO:0000256" key="8">
    <source>
        <dbReference type="ARBA" id="ARBA00023316"/>
    </source>
</evidence>
<dbReference type="InterPro" id="IPR040911">
    <property type="entry name" value="Exostosin_GT47"/>
</dbReference>
<keyword evidence="7 13" id="KW-0472">Membrane</keyword>
<reference evidence="15" key="1">
    <citation type="submission" date="2020-06" db="EMBL/GenBank/DDBJ databases">
        <authorList>
            <person name="Li T."/>
            <person name="Hu X."/>
            <person name="Zhang T."/>
            <person name="Song X."/>
            <person name="Zhang H."/>
            <person name="Dai N."/>
            <person name="Sheng W."/>
            <person name="Hou X."/>
            <person name="Wei L."/>
        </authorList>
    </citation>
    <scope>NUCLEOTIDE SEQUENCE</scope>
    <source>
        <strain evidence="15">KEN1</strain>
        <tissue evidence="15">Leaf</tissue>
    </source>
</reference>
<dbReference type="Gene3D" id="3.90.550.10">
    <property type="entry name" value="Spore Coat Polysaccharide Biosynthesis Protein SpsA, Chain A"/>
    <property type="match status" value="1"/>
</dbReference>
<reference evidence="15" key="2">
    <citation type="journal article" date="2024" name="Plant">
        <title>Genomic evolution and insights into agronomic trait innovations of Sesamum species.</title>
        <authorList>
            <person name="Miao H."/>
            <person name="Wang L."/>
            <person name="Qu L."/>
            <person name="Liu H."/>
            <person name="Sun Y."/>
            <person name="Le M."/>
            <person name="Wang Q."/>
            <person name="Wei S."/>
            <person name="Zheng Y."/>
            <person name="Lin W."/>
            <person name="Duan Y."/>
            <person name="Cao H."/>
            <person name="Xiong S."/>
            <person name="Wang X."/>
            <person name="Wei L."/>
            <person name="Li C."/>
            <person name="Ma Q."/>
            <person name="Ju M."/>
            <person name="Zhao R."/>
            <person name="Li G."/>
            <person name="Mu C."/>
            <person name="Tian Q."/>
            <person name="Mei H."/>
            <person name="Zhang T."/>
            <person name="Gao T."/>
            <person name="Zhang H."/>
        </authorList>
    </citation>
    <scope>NUCLEOTIDE SEQUENCE</scope>
    <source>
        <strain evidence="15">KEN1</strain>
    </source>
</reference>
<evidence type="ECO:0000256" key="4">
    <source>
        <dbReference type="ARBA" id="ARBA00022692"/>
    </source>
</evidence>
<evidence type="ECO:0000259" key="14">
    <source>
        <dbReference type="Pfam" id="PF03016"/>
    </source>
</evidence>
<evidence type="ECO:0000256" key="1">
    <source>
        <dbReference type="ARBA" id="ARBA00004653"/>
    </source>
</evidence>
<comment type="similarity">
    <text evidence="9">Belongs to the glycosyltransferase 2 family. Plant cellulose synthase-like D subfamily.</text>
</comment>
<dbReference type="InterPro" id="IPR005150">
    <property type="entry name" value="Cellulose_synth"/>
</dbReference>
<feature type="binding site" evidence="11">
    <location>
        <position position="918"/>
    </location>
    <ligand>
        <name>UDP-alpha-D-glucose</name>
        <dbReference type="ChEBI" id="CHEBI:58885"/>
    </ligand>
</feature>
<dbReference type="InterPro" id="IPR029044">
    <property type="entry name" value="Nucleotide-diphossugar_trans"/>
</dbReference>
<keyword evidence="2" id="KW-0328">Glycosyltransferase</keyword>
<sequence length="1551" mass="174732">MAGRHYFSSSSSAPKSRRSPLILFILSLFFLSLLFYIFTSSSSSSSSSPPLSTKIHALPNPNVDYSFVSSLEKFLTNSKSSSALSRDTVRGDDATEKHVNKLDDLISQVEDNRLYGNHNSFYSPIRVYVYDMPSKFTYDLLWLFHNSYKQTSNLTSNGSPVHRLIEQHSIDYWLWADLIAPDSQRLLKNVVRVYKQEEADLFYIPFFTTISFFLLEKQQCKALYREALKWVTDQPAWKRSGGRDHILPVHHPWSFKSVRKFMKSAIWLLPDMDSTGNWYKPGQVYLEKDLILPYVPNVELCDSKCLLDSKRTTLLFFRGRLKRNAGGKIRSKLVTELNGAKDVVIQEGTAGEGGKAAAQIGMRTSIFCLNPAGDTPSSARLFDAIVSGCIPVIVSDELELPFEGILDYRKIAVFVSSSDALQPGWLLSFLRSISPTQIKERQINLAKYSRHFLYSHPAMPMGPEDLVWRMMAGKLVNIKLHVRRSQRVVKESRSLCTSFNIFRFPSTKIDLCAVYVSGSHSSFLVALLQMASKSFNATRSNLSTESDVLDSQNGKPPLPLPPQTHVTFARRTSSGRYVSYSRDDLDSELGSADFLNYTVHIPPTPDNQPSNPVTHKVEEQYVSSSLFTGGFNSITRAHLMDKVIDSDTNHPQMAGAKGSSCAVNGCDGKVMSDERGNDILPCECDFKICRDCYIDVLKTGDGICPGCKEQYKTTDLDEAMENWQSLPQLPPPSGMSKVERRLSLMKSTKSILMRSQTADFDHNRWLFETKGTYGYGNALWPKEGGFDNGKDEHIVEPSDLVTRPWRPLTRKLKIPAAIISPYRLLIVLRMVVLGFFLTWRIRNPNTDAVWLWGMSVVCEVWFAFSWILDQLPKLCPVNRATDLNVLKEKFETPTPTNPTGKSDLPGIDVFVSTADPEKEPPLVTANTILSILAADYPVEKLACYVSDDGGALLTFEAMAEAASFANIWVPFSRKHNIEPRNPESYFNLKKDPYKNKVLSDFVKDRRRVKREYDEFKVRINGLPDSIRRRSDAYHAREELKAMKEQRQKKEDEPVEVIKIKKATWMADGTHWPGTWLTPAPDHSKGDHAGIIQVMLKPPSDEPLCGTSDDSRVIDFTDVDIRLPMLVYVSREKRPGYDHNKKAGAMNALVRASAIMSNGAFILNLDCDHYIYNSQAMREGMCFMMDRGGDRICYVQFPQRFEGIDPSDRRVALYGFDPPRSKEHSADFCSCCFGQRRKRATLANTSEENRALRMGDSDDEEMNLSLAPKMFGNSNLLIDSIPVAEFQGRPLADHPSVKNGRPPGALTIPRDLLDASTVAEAISVISCWYEEKTEWGQRVGWIYGSVTEDVVTGYRMHNRGWRSVYCVTKRDAFRGTAPINLTDRLHQVLRWATGSVEIFFSRNNAFLASSRMKLCSRSSGQALSWRSGGGMNNSGDDDDDEFGDLYIVKWTSLMIPPLVIMMVNLIAIAVGISRTIYSVIPQWSRLLGGVFFSFWVLAHLYPFAKGLMGRRGRTPTIVFVWSGLIAIIISLLWVAINPPAGSNQIGGSFQFP</sequence>
<feature type="transmembrane region" description="Helical" evidence="13">
    <location>
        <begin position="1457"/>
        <end position="1479"/>
    </location>
</feature>
<gene>
    <name evidence="15" type="ORF">Slati_4076000</name>
</gene>
<dbReference type="SUPFAM" id="SSF53448">
    <property type="entry name" value="Nucleotide-diphospho-sugar transferases"/>
    <property type="match status" value="1"/>
</dbReference>
<dbReference type="Pfam" id="PF14570">
    <property type="entry name" value="zf-RING_4"/>
    <property type="match status" value="1"/>
</dbReference>
<dbReference type="FunFam" id="3.30.40.10:FF:000229">
    <property type="entry name" value="Cellulose synthase-like protein D3"/>
    <property type="match status" value="1"/>
</dbReference>
<keyword evidence="8" id="KW-0961">Cell wall biogenesis/degradation</keyword>
<evidence type="ECO:0000256" key="2">
    <source>
        <dbReference type="ARBA" id="ARBA00022676"/>
    </source>
</evidence>
<feature type="binding site" evidence="12">
    <location>
        <position position="1141"/>
    </location>
    <ligand>
        <name>Mn(2+)</name>
        <dbReference type="ChEBI" id="CHEBI:29035"/>
    </ligand>
</feature>
<keyword evidence="5 13" id="KW-1133">Transmembrane helix</keyword>
<comment type="subcellular location">
    <subcellularLocation>
        <location evidence="1">Golgi apparatus membrane</location>
        <topology evidence="1">Multi-pass membrane protein</topology>
    </subcellularLocation>
</comment>
<dbReference type="Pfam" id="PF03016">
    <property type="entry name" value="Exostosin_GT47"/>
    <property type="match status" value="1"/>
</dbReference>
<evidence type="ECO:0000256" key="11">
    <source>
        <dbReference type="PIRSR" id="PIRSR605150-2"/>
    </source>
</evidence>
<keyword evidence="4 13" id="KW-0812">Transmembrane</keyword>
<accession>A0AAW2T6F9</accession>
<evidence type="ECO:0000256" key="13">
    <source>
        <dbReference type="SAM" id="Phobius"/>
    </source>
</evidence>
<keyword evidence="3" id="KW-0808">Transferase</keyword>
<dbReference type="PANTHER" id="PTHR13301">
    <property type="entry name" value="X-BOX TRANSCRIPTION FACTOR-RELATED"/>
    <property type="match status" value="1"/>
</dbReference>
<feature type="transmembrane region" description="Helical" evidence="13">
    <location>
        <begin position="21"/>
        <end position="38"/>
    </location>
</feature>
<feature type="transmembrane region" description="Helical" evidence="13">
    <location>
        <begin position="1515"/>
        <end position="1535"/>
    </location>
</feature>
<name>A0AAW2T6F9_9LAMI</name>
<feature type="binding site" evidence="11">
    <location>
        <position position="919"/>
    </location>
    <ligand>
        <name>UDP-alpha-D-glucose</name>
        <dbReference type="ChEBI" id="CHEBI:58885"/>
    </ligand>
</feature>
<feature type="active site" evidence="10">
    <location>
        <position position="948"/>
    </location>
</feature>
<feature type="transmembrane region" description="Helical" evidence="13">
    <location>
        <begin position="1485"/>
        <end position="1503"/>
    </location>
</feature>
<feature type="binding site" evidence="11">
    <location>
        <position position="948"/>
    </location>
    <ligand>
        <name>UDP-alpha-D-glucose</name>
        <dbReference type="ChEBI" id="CHEBI:58885"/>
    </ligand>
</feature>
<dbReference type="Pfam" id="PF03552">
    <property type="entry name" value="Cellulose_synt"/>
    <property type="match status" value="2"/>
</dbReference>
<dbReference type="InterPro" id="IPR013083">
    <property type="entry name" value="Znf_RING/FYVE/PHD"/>
</dbReference>
<dbReference type="EMBL" id="JACGWN010000015">
    <property type="protein sequence ID" value="KAL0400461.1"/>
    <property type="molecule type" value="Genomic_DNA"/>
</dbReference>
<feature type="binding site" evidence="12">
    <location>
        <position position="1165"/>
    </location>
    <ligand>
        <name>Mn(2+)</name>
        <dbReference type="ChEBI" id="CHEBI:29035"/>
    </ligand>
</feature>
<dbReference type="GO" id="GO:0030244">
    <property type="term" value="P:cellulose biosynthetic process"/>
    <property type="evidence" value="ECO:0007669"/>
    <property type="project" value="InterPro"/>
</dbReference>
<evidence type="ECO:0000256" key="6">
    <source>
        <dbReference type="ARBA" id="ARBA00023034"/>
    </source>
</evidence>
<feature type="binding site" evidence="11">
    <location>
        <position position="1140"/>
    </location>
    <ligand>
        <name>UDP-alpha-D-glucose</name>
        <dbReference type="ChEBI" id="CHEBI:58885"/>
    </ligand>
</feature>
<feature type="transmembrane region" description="Helical" evidence="13">
    <location>
        <begin position="849"/>
        <end position="868"/>
    </location>
</feature>
<dbReference type="SUPFAM" id="SSF57850">
    <property type="entry name" value="RING/U-box"/>
    <property type="match status" value="1"/>
</dbReference>
<feature type="domain" description="Exostosin GT47" evidence="14">
    <location>
        <begin position="124"/>
        <end position="428"/>
    </location>
</feature>
<dbReference type="GO" id="GO:0016760">
    <property type="term" value="F:cellulose synthase (UDP-forming) activity"/>
    <property type="evidence" value="ECO:0007669"/>
    <property type="project" value="InterPro"/>
</dbReference>